<evidence type="ECO:0000256" key="2">
    <source>
        <dbReference type="ARBA" id="ARBA00022475"/>
    </source>
</evidence>
<dbReference type="STRING" id="1544798.LH29_03745"/>
<evidence type="ECO:0008006" key="10">
    <source>
        <dbReference type="Google" id="ProtNLM"/>
    </source>
</evidence>
<keyword evidence="2" id="KW-1003">Cell membrane</keyword>
<keyword evidence="5 7" id="KW-0472">Membrane</keyword>
<organism evidence="8 9">
    <name type="scientific">Draconibacterium sediminis</name>
    <dbReference type="NCBI Taxonomy" id="1544798"/>
    <lineage>
        <taxon>Bacteria</taxon>
        <taxon>Pseudomonadati</taxon>
        <taxon>Bacteroidota</taxon>
        <taxon>Bacteroidia</taxon>
        <taxon>Marinilabiliales</taxon>
        <taxon>Prolixibacteraceae</taxon>
        <taxon>Draconibacterium</taxon>
    </lineage>
</organism>
<accession>A0A0D8JFI0</accession>
<dbReference type="AlphaFoldDB" id="A0A0D8JFI0"/>
<feature type="transmembrane region" description="Helical" evidence="7">
    <location>
        <begin position="21"/>
        <end position="42"/>
    </location>
</feature>
<reference evidence="8 9" key="1">
    <citation type="submission" date="2014-09" db="EMBL/GenBank/DDBJ databases">
        <title>Draft Genome Sequence of Draconibacterium sp. JN14CK-3.</title>
        <authorList>
            <person name="Dong C."/>
            <person name="Lai Q."/>
            <person name="Shao Z."/>
        </authorList>
    </citation>
    <scope>NUCLEOTIDE SEQUENCE [LARGE SCALE GENOMIC DNA]</scope>
    <source>
        <strain evidence="8 9">JN14CK-3</strain>
    </source>
</reference>
<dbReference type="PANTHER" id="PTHR30606:SF10">
    <property type="entry name" value="PHOSPHATIDYLINOSITOL MANNOSIDE ACYLTRANSFERASE"/>
    <property type="match status" value="1"/>
</dbReference>
<evidence type="ECO:0000256" key="7">
    <source>
        <dbReference type="SAM" id="Phobius"/>
    </source>
</evidence>
<evidence type="ECO:0000256" key="6">
    <source>
        <dbReference type="ARBA" id="ARBA00023315"/>
    </source>
</evidence>
<keyword evidence="6" id="KW-0012">Acyltransferase</keyword>
<dbReference type="CDD" id="cd07984">
    <property type="entry name" value="LPLAT_LABLAT-like"/>
    <property type="match status" value="1"/>
</dbReference>
<evidence type="ECO:0000313" key="8">
    <source>
        <dbReference type="EMBL" id="KJF44593.1"/>
    </source>
</evidence>
<evidence type="ECO:0000256" key="1">
    <source>
        <dbReference type="ARBA" id="ARBA00004533"/>
    </source>
</evidence>
<dbReference type="GO" id="GO:0005886">
    <property type="term" value="C:plasma membrane"/>
    <property type="evidence" value="ECO:0007669"/>
    <property type="project" value="UniProtKB-SubCell"/>
</dbReference>
<comment type="subcellular location">
    <subcellularLocation>
        <location evidence="1">Cell inner membrane</location>
    </subcellularLocation>
</comment>
<evidence type="ECO:0000313" key="9">
    <source>
        <dbReference type="Proteomes" id="UP000032544"/>
    </source>
</evidence>
<dbReference type="GO" id="GO:0009247">
    <property type="term" value="P:glycolipid biosynthetic process"/>
    <property type="evidence" value="ECO:0007669"/>
    <property type="project" value="UniProtKB-ARBA"/>
</dbReference>
<dbReference type="EMBL" id="JRHC01000001">
    <property type="protein sequence ID" value="KJF44593.1"/>
    <property type="molecule type" value="Genomic_DNA"/>
</dbReference>
<dbReference type="RefSeq" id="WP_045026136.1">
    <property type="nucleotide sequence ID" value="NZ_JRHC01000001.1"/>
</dbReference>
<dbReference type="InterPro" id="IPR004960">
    <property type="entry name" value="LipA_acyltrans"/>
</dbReference>
<gene>
    <name evidence="8" type="ORF">LH29_03745</name>
</gene>
<keyword evidence="3" id="KW-0997">Cell inner membrane</keyword>
<dbReference type="OrthoDB" id="9801955at2"/>
<name>A0A0D8JFI0_9BACT</name>
<sequence>MVDESLRKKDKRYYEGFFKRLLNGGVVLLLKFISVLPFWVIYGIAEFFYLVVRYVLGYRKKVILDNLRHSFPEKSEEEIHKIMHRYYRHFCDFSLETIKLHSMSEKQMDKRLKVTGLEEAQQYAREGRSIMLLGFHYNNWEWCSSIQTKSAHKLLMIVNPIRGNMAFEKYIEHSRSKWGGESVPVHKSARAAIEYVRRGEPAVLWLAADQTPAANSPFWTVFLNREAPFFTGPEKIAIKTNQPIFFLHLKKLKRGHYEAHFTQLIKDPSKVESKDILLTYIRKMEEVIRETPEYYLWSHRRWKHTRPEGIELTV</sequence>
<keyword evidence="7" id="KW-0812">Transmembrane</keyword>
<dbReference type="Proteomes" id="UP000032544">
    <property type="component" value="Unassembled WGS sequence"/>
</dbReference>
<evidence type="ECO:0000256" key="5">
    <source>
        <dbReference type="ARBA" id="ARBA00023136"/>
    </source>
</evidence>
<proteinExistence type="predicted"/>
<dbReference type="GO" id="GO:0016746">
    <property type="term" value="F:acyltransferase activity"/>
    <property type="evidence" value="ECO:0007669"/>
    <property type="project" value="UniProtKB-KW"/>
</dbReference>
<evidence type="ECO:0000256" key="3">
    <source>
        <dbReference type="ARBA" id="ARBA00022519"/>
    </source>
</evidence>
<evidence type="ECO:0000256" key="4">
    <source>
        <dbReference type="ARBA" id="ARBA00022679"/>
    </source>
</evidence>
<comment type="caution">
    <text evidence="8">The sequence shown here is derived from an EMBL/GenBank/DDBJ whole genome shotgun (WGS) entry which is preliminary data.</text>
</comment>
<protein>
    <recommendedName>
        <fullName evidence="10">Lipid A biosynthesis acyltransferase</fullName>
    </recommendedName>
</protein>
<keyword evidence="9" id="KW-1185">Reference proteome</keyword>
<dbReference type="Pfam" id="PF03279">
    <property type="entry name" value="Lip_A_acyltrans"/>
    <property type="match status" value="1"/>
</dbReference>
<dbReference type="PANTHER" id="PTHR30606">
    <property type="entry name" value="LIPID A BIOSYNTHESIS LAUROYL ACYLTRANSFERASE"/>
    <property type="match status" value="1"/>
</dbReference>
<keyword evidence="7" id="KW-1133">Transmembrane helix</keyword>
<keyword evidence="4" id="KW-0808">Transferase</keyword>